<evidence type="ECO:0000256" key="8">
    <source>
        <dbReference type="RuleBase" id="RU366033"/>
    </source>
</evidence>
<feature type="transmembrane region" description="Helical" evidence="8">
    <location>
        <begin position="234"/>
        <end position="252"/>
    </location>
</feature>
<dbReference type="EMBL" id="JBITYG010000010">
    <property type="protein sequence ID" value="MFI9104600.1"/>
    <property type="molecule type" value="Genomic_DNA"/>
</dbReference>
<dbReference type="Pfam" id="PF07690">
    <property type="entry name" value="MFS_1"/>
    <property type="match status" value="1"/>
</dbReference>
<evidence type="ECO:0000256" key="5">
    <source>
        <dbReference type="ARBA" id="ARBA00022989"/>
    </source>
</evidence>
<keyword evidence="8" id="KW-1003">Cell membrane</keyword>
<comment type="similarity">
    <text evidence="2 8">Belongs to the major facilitator superfamily. Nitrate/nitrite porter (TC 2.A.1.8) family.</text>
</comment>
<dbReference type="InterPro" id="IPR044772">
    <property type="entry name" value="NO3_transporter"/>
</dbReference>
<dbReference type="Gene3D" id="1.20.1250.20">
    <property type="entry name" value="MFS general substrate transporter like domains"/>
    <property type="match status" value="1"/>
</dbReference>
<dbReference type="CDD" id="cd17341">
    <property type="entry name" value="MFS_NRT2_like"/>
    <property type="match status" value="1"/>
</dbReference>
<feature type="transmembrane region" description="Helical" evidence="8">
    <location>
        <begin position="148"/>
        <end position="170"/>
    </location>
</feature>
<evidence type="ECO:0000256" key="7">
    <source>
        <dbReference type="ARBA" id="ARBA00023136"/>
    </source>
</evidence>
<evidence type="ECO:0000256" key="4">
    <source>
        <dbReference type="ARBA" id="ARBA00022692"/>
    </source>
</evidence>
<keyword evidence="4 8" id="KW-0812">Transmembrane</keyword>
<feature type="transmembrane region" description="Helical" evidence="8">
    <location>
        <begin position="93"/>
        <end position="110"/>
    </location>
</feature>
<evidence type="ECO:0000256" key="9">
    <source>
        <dbReference type="SAM" id="MobiDB-lite"/>
    </source>
</evidence>
<feature type="transmembrane region" description="Helical" evidence="8">
    <location>
        <begin position="273"/>
        <end position="298"/>
    </location>
</feature>
<feature type="transmembrane region" description="Helical" evidence="8">
    <location>
        <begin position="191"/>
        <end position="214"/>
    </location>
</feature>
<proteinExistence type="inferred from homology"/>
<accession>A0ABW8CDS1</accession>
<keyword evidence="5 8" id="KW-1133">Transmembrane helix</keyword>
<dbReference type="InterPro" id="IPR036259">
    <property type="entry name" value="MFS_trans_sf"/>
</dbReference>
<evidence type="ECO:0000256" key="1">
    <source>
        <dbReference type="ARBA" id="ARBA00004141"/>
    </source>
</evidence>
<evidence type="ECO:0000256" key="3">
    <source>
        <dbReference type="ARBA" id="ARBA00022448"/>
    </source>
</evidence>
<feature type="region of interest" description="Disordered" evidence="9">
    <location>
        <begin position="1"/>
        <end position="32"/>
    </location>
</feature>
<feature type="transmembrane region" description="Helical" evidence="8">
    <location>
        <begin position="342"/>
        <end position="362"/>
    </location>
</feature>
<name>A0ABW8CDS1_9ACTN</name>
<comment type="caution">
    <text evidence="10">The sequence shown here is derived from an EMBL/GenBank/DDBJ whole genome shotgun (WGS) entry which is preliminary data.</text>
</comment>
<sequence>MSSVLQDRPRSAALRPPAGSAPDPGQYRPGRPITHWEPGNEAFWRSTGRKVARRNLWVSVPALLVAFVVWQVWSVTVTDLGDVGFPYSASQLFWLTAVPGITGGTFRMLYTFTVPVVGGRRWTAFSTIVLVVPLAWLGFAIQDTSTPYVVMLAIAALCGLGGANFASSMTNIGSFFPKQEKGSALGLNGGLGNLGVSVVQLVTPLVITGALLGGVLGGSQHKTEGGEVWLQNAAFLWIPLLVVLAVVAWFRMNDLKAASAPFSKQRVIFGRKHNWLMTWLYVGTFGSFIGFAAALPLLIKTTFTPIDASYSAATYAWIGPAVGALARWAGGWIADKVGGARVTFVSFVGMALSIVGVINFLPAGGDQGSFHGFFLCFLAAFFFSGLGNGSTFRQIPVIFRDQHLRGVQPGTPAEAAALRQAEMEAGAVTGFTSAIAAFGFFFIPALFASMAVTSAMWGFVAFYASCMVVTWWFYARKGAEAPS</sequence>
<dbReference type="RefSeq" id="WP_399655114.1">
    <property type="nucleotide sequence ID" value="NZ_JBITYG010000010.1"/>
</dbReference>
<dbReference type="InterPro" id="IPR011701">
    <property type="entry name" value="MFS"/>
</dbReference>
<organism evidence="10 11">
    <name type="scientific">Streptomyces fildesensis</name>
    <dbReference type="NCBI Taxonomy" id="375757"/>
    <lineage>
        <taxon>Bacteria</taxon>
        <taxon>Bacillati</taxon>
        <taxon>Actinomycetota</taxon>
        <taxon>Actinomycetes</taxon>
        <taxon>Kitasatosporales</taxon>
        <taxon>Streptomycetaceae</taxon>
        <taxon>Streptomyces</taxon>
    </lineage>
</organism>
<feature type="transmembrane region" description="Helical" evidence="8">
    <location>
        <begin position="427"/>
        <end position="448"/>
    </location>
</feature>
<dbReference type="Proteomes" id="UP001614394">
    <property type="component" value="Unassembled WGS sequence"/>
</dbReference>
<feature type="transmembrane region" description="Helical" evidence="8">
    <location>
        <begin position="454"/>
        <end position="474"/>
    </location>
</feature>
<evidence type="ECO:0000256" key="6">
    <source>
        <dbReference type="ARBA" id="ARBA00023063"/>
    </source>
</evidence>
<evidence type="ECO:0000256" key="2">
    <source>
        <dbReference type="ARBA" id="ARBA00008432"/>
    </source>
</evidence>
<dbReference type="NCBIfam" id="TIGR00886">
    <property type="entry name" value="2A0108"/>
    <property type="match status" value="1"/>
</dbReference>
<keyword evidence="6 8" id="KW-0534">Nitrate assimilation</keyword>
<dbReference type="InterPro" id="IPR004737">
    <property type="entry name" value="NO3_transporter_NarK/NarU-like"/>
</dbReference>
<keyword evidence="3 8" id="KW-0813">Transport</keyword>
<dbReference type="PANTHER" id="PTHR23515">
    <property type="entry name" value="HIGH-AFFINITY NITRATE TRANSPORTER 2.3"/>
    <property type="match status" value="1"/>
</dbReference>
<feature type="transmembrane region" description="Helical" evidence="8">
    <location>
        <begin position="310"/>
        <end position="330"/>
    </location>
</feature>
<dbReference type="SUPFAM" id="SSF103473">
    <property type="entry name" value="MFS general substrate transporter"/>
    <property type="match status" value="1"/>
</dbReference>
<comment type="subcellular location">
    <subcellularLocation>
        <location evidence="8">Cell membrane</location>
        <topology evidence="8">Multi-pass membrane protein</topology>
    </subcellularLocation>
    <subcellularLocation>
        <location evidence="1">Membrane</location>
        <topology evidence="1">Multi-pass membrane protein</topology>
    </subcellularLocation>
</comment>
<keyword evidence="7 8" id="KW-0472">Membrane</keyword>
<reference evidence="10 11" key="1">
    <citation type="submission" date="2024-10" db="EMBL/GenBank/DDBJ databases">
        <title>The Natural Products Discovery Center: Release of the First 8490 Sequenced Strains for Exploring Actinobacteria Biosynthetic Diversity.</title>
        <authorList>
            <person name="Kalkreuter E."/>
            <person name="Kautsar S.A."/>
            <person name="Yang D."/>
            <person name="Bader C.D."/>
            <person name="Teijaro C.N."/>
            <person name="Fluegel L."/>
            <person name="Davis C.M."/>
            <person name="Simpson J.R."/>
            <person name="Lauterbach L."/>
            <person name="Steele A.D."/>
            <person name="Gui C."/>
            <person name="Meng S."/>
            <person name="Li G."/>
            <person name="Viehrig K."/>
            <person name="Ye F."/>
            <person name="Su P."/>
            <person name="Kiefer A.F."/>
            <person name="Nichols A."/>
            <person name="Cepeda A.J."/>
            <person name="Yan W."/>
            <person name="Fan B."/>
            <person name="Jiang Y."/>
            <person name="Adhikari A."/>
            <person name="Zheng C.-J."/>
            <person name="Schuster L."/>
            <person name="Cowan T.M."/>
            <person name="Smanski M.J."/>
            <person name="Chevrette M.G."/>
            <person name="De Carvalho L.P.S."/>
            <person name="Shen B."/>
        </authorList>
    </citation>
    <scope>NUCLEOTIDE SEQUENCE [LARGE SCALE GENOMIC DNA]</scope>
    <source>
        <strain evidence="10 11">NPDC053399</strain>
    </source>
</reference>
<gene>
    <name evidence="10" type="ORF">ACIGXA_29215</name>
</gene>
<keyword evidence="11" id="KW-1185">Reference proteome</keyword>
<feature type="transmembrane region" description="Helical" evidence="8">
    <location>
        <begin position="122"/>
        <end position="142"/>
    </location>
</feature>
<feature type="transmembrane region" description="Helical" evidence="8">
    <location>
        <begin position="55"/>
        <end position="73"/>
    </location>
</feature>
<evidence type="ECO:0000313" key="11">
    <source>
        <dbReference type="Proteomes" id="UP001614394"/>
    </source>
</evidence>
<feature type="transmembrane region" description="Helical" evidence="8">
    <location>
        <begin position="368"/>
        <end position="386"/>
    </location>
</feature>
<protein>
    <recommendedName>
        <fullName evidence="8">Nitrate/nitrite transporter</fullName>
    </recommendedName>
</protein>
<evidence type="ECO:0000313" key="10">
    <source>
        <dbReference type="EMBL" id="MFI9104600.1"/>
    </source>
</evidence>